<organism evidence="2 3">
    <name type="scientific">Paenibacillus konkukensis</name>
    <dbReference type="NCBI Taxonomy" id="2020716"/>
    <lineage>
        <taxon>Bacteria</taxon>
        <taxon>Bacillati</taxon>
        <taxon>Bacillota</taxon>
        <taxon>Bacilli</taxon>
        <taxon>Bacillales</taxon>
        <taxon>Paenibacillaceae</taxon>
        <taxon>Paenibacillus</taxon>
    </lineage>
</organism>
<dbReference type="RefSeq" id="WP_249864876.1">
    <property type="nucleotide sequence ID" value="NZ_CP027059.1"/>
</dbReference>
<reference evidence="2" key="1">
    <citation type="submission" date="2018-02" db="EMBL/GenBank/DDBJ databases">
        <authorList>
            <person name="Kim S.-K."/>
            <person name="Jung H.-I."/>
            <person name="Lee S.-W."/>
        </authorList>
    </citation>
    <scope>NUCLEOTIDE SEQUENCE</scope>
    <source>
        <strain evidence="2">SK3146</strain>
    </source>
</reference>
<keyword evidence="3" id="KW-1185">Reference proteome</keyword>
<keyword evidence="1" id="KW-1133">Transmembrane helix</keyword>
<dbReference type="Proteomes" id="UP001057134">
    <property type="component" value="Chromosome"/>
</dbReference>
<keyword evidence="1" id="KW-0812">Transmembrane</keyword>
<dbReference type="EMBL" id="CP027059">
    <property type="protein sequence ID" value="UQZ82780.1"/>
    <property type="molecule type" value="Genomic_DNA"/>
</dbReference>
<keyword evidence="1" id="KW-0472">Membrane</keyword>
<evidence type="ECO:0000313" key="2">
    <source>
        <dbReference type="EMBL" id="UQZ82780.1"/>
    </source>
</evidence>
<protein>
    <submittedName>
        <fullName evidence="2">Uncharacterized protein</fullName>
    </submittedName>
</protein>
<sequence>MKKFGLRTVHPYVWLVLGGLLLIVLFAAVYSVSKPGVNRATQVSAAETNEDRVKLFPSPPAYQVLEAYKEKNPDLPGHDFGPLQLGKVKLNRGFALTVKKAQVTKQYKAADERRMIYFIERELTQEEQAWTQMDIAVAEPSSGQYATQTVGYTYGPSPEPFEQSTLLCGFVSDDEFLYTTVLNADQEWIYQVNKFDLSQKTITPVMELFRYEPLPGNGPAVPPVIYSAELTPDKQHLFVRDSLNGIANYNLITGKMQRLIGGSNELRAGEHFETIGTSGIALFGANRYQSDIYWIDMNAGTVKQPFVQEKGYVDPGTDAKGKVMYYNFTYDRAPEQIMQGDNRTLLLSSGVQLVDLQGNLLKRFALPQDSKERLEFGGYSESKKSVLLHKYIMATGSKGQPYKKTVSWLIGDMTTGNMTVLNKVDVPDGWDKNDIVFGKICIEPLSPVNEEQVFVNVADNSYYMSRWKTKQVDLRQEEDVVTFVDEPSKRVFVSSFTRPDLLVAAFSYKKYNWDNQDFSWLDGHWMARHQSQTDGDKIFFFQVN</sequence>
<reference evidence="2" key="2">
    <citation type="journal article" date="2021" name="J Anim Sci Technol">
        <title>Complete genome sequence of Paenibacillus konkukensis sp. nov. SK3146 as a potential probiotic strain.</title>
        <authorList>
            <person name="Jung H.I."/>
            <person name="Park S."/>
            <person name="Niu K.M."/>
            <person name="Lee S.W."/>
            <person name="Kothari D."/>
            <person name="Yi K.J."/>
            <person name="Kim S.K."/>
        </authorList>
    </citation>
    <scope>NUCLEOTIDE SEQUENCE</scope>
    <source>
        <strain evidence="2">SK3146</strain>
    </source>
</reference>
<dbReference type="SUPFAM" id="SSF50969">
    <property type="entry name" value="YVTN repeat-like/Quinoprotein amine dehydrogenase"/>
    <property type="match status" value="1"/>
</dbReference>
<dbReference type="InterPro" id="IPR011044">
    <property type="entry name" value="Quino_amine_DH_bsu"/>
</dbReference>
<feature type="transmembrane region" description="Helical" evidence="1">
    <location>
        <begin position="12"/>
        <end position="32"/>
    </location>
</feature>
<evidence type="ECO:0000313" key="3">
    <source>
        <dbReference type="Proteomes" id="UP001057134"/>
    </source>
</evidence>
<proteinExistence type="predicted"/>
<name>A0ABY4RLL6_9BACL</name>
<evidence type="ECO:0000256" key="1">
    <source>
        <dbReference type="SAM" id="Phobius"/>
    </source>
</evidence>
<accession>A0ABY4RLL6</accession>
<gene>
    <name evidence="2" type="ORF">SK3146_01940</name>
</gene>